<gene>
    <name evidence="2" type="ORF">NDU88_006611</name>
</gene>
<dbReference type="EMBL" id="JANPWB010000014">
    <property type="protein sequence ID" value="KAJ1101544.1"/>
    <property type="molecule type" value="Genomic_DNA"/>
</dbReference>
<comment type="caution">
    <text evidence="2">The sequence shown here is derived from an EMBL/GenBank/DDBJ whole genome shotgun (WGS) entry which is preliminary data.</text>
</comment>
<evidence type="ECO:0000256" key="1">
    <source>
        <dbReference type="SAM" id="MobiDB-lite"/>
    </source>
</evidence>
<evidence type="ECO:0000313" key="3">
    <source>
        <dbReference type="Proteomes" id="UP001066276"/>
    </source>
</evidence>
<keyword evidence="3" id="KW-1185">Reference proteome</keyword>
<sequence length="104" mass="11702">MPRHRWLLGRCVCNHSNFHTQAASAGSARRWDSHVPSPRQLGYTPPPGALPRTQSQHECPEARALAPPQKRLEVYQSGGLPIDIIYHTIPRDNRKLHEQGPSVI</sequence>
<protein>
    <submittedName>
        <fullName evidence="2">Uncharacterized protein</fullName>
    </submittedName>
</protein>
<dbReference type="AlphaFoldDB" id="A0AAV7MED8"/>
<organism evidence="2 3">
    <name type="scientific">Pleurodeles waltl</name>
    <name type="common">Iberian ribbed newt</name>
    <dbReference type="NCBI Taxonomy" id="8319"/>
    <lineage>
        <taxon>Eukaryota</taxon>
        <taxon>Metazoa</taxon>
        <taxon>Chordata</taxon>
        <taxon>Craniata</taxon>
        <taxon>Vertebrata</taxon>
        <taxon>Euteleostomi</taxon>
        <taxon>Amphibia</taxon>
        <taxon>Batrachia</taxon>
        <taxon>Caudata</taxon>
        <taxon>Salamandroidea</taxon>
        <taxon>Salamandridae</taxon>
        <taxon>Pleurodelinae</taxon>
        <taxon>Pleurodeles</taxon>
    </lineage>
</organism>
<accession>A0AAV7MED8</accession>
<name>A0AAV7MED8_PLEWA</name>
<proteinExistence type="predicted"/>
<evidence type="ECO:0000313" key="2">
    <source>
        <dbReference type="EMBL" id="KAJ1101544.1"/>
    </source>
</evidence>
<dbReference type="Proteomes" id="UP001066276">
    <property type="component" value="Chromosome 10"/>
</dbReference>
<feature type="region of interest" description="Disordered" evidence="1">
    <location>
        <begin position="22"/>
        <end position="54"/>
    </location>
</feature>
<reference evidence="2" key="1">
    <citation type="journal article" date="2022" name="bioRxiv">
        <title>Sequencing and chromosome-scale assembly of the giantPleurodeles waltlgenome.</title>
        <authorList>
            <person name="Brown T."/>
            <person name="Elewa A."/>
            <person name="Iarovenko S."/>
            <person name="Subramanian E."/>
            <person name="Araus A.J."/>
            <person name="Petzold A."/>
            <person name="Susuki M."/>
            <person name="Suzuki K.-i.T."/>
            <person name="Hayashi T."/>
            <person name="Toyoda A."/>
            <person name="Oliveira C."/>
            <person name="Osipova E."/>
            <person name="Leigh N.D."/>
            <person name="Simon A."/>
            <person name="Yun M.H."/>
        </authorList>
    </citation>
    <scope>NUCLEOTIDE SEQUENCE</scope>
    <source>
        <strain evidence="2">20211129_DDA</strain>
        <tissue evidence="2">Liver</tissue>
    </source>
</reference>